<feature type="compositionally biased region" description="Basic residues" evidence="1">
    <location>
        <begin position="95"/>
        <end position="105"/>
    </location>
</feature>
<name>A0AAP0NL61_9MAGN</name>
<comment type="caution">
    <text evidence="2">The sequence shown here is derived from an EMBL/GenBank/DDBJ whole genome shotgun (WGS) entry which is preliminary data.</text>
</comment>
<feature type="region of interest" description="Disordered" evidence="1">
    <location>
        <begin position="83"/>
        <end position="121"/>
    </location>
</feature>
<gene>
    <name evidence="2" type="ORF">Scep_019261</name>
</gene>
<protein>
    <recommendedName>
        <fullName evidence="4">Protein FAR1-RELATED SEQUENCE</fullName>
    </recommendedName>
</protein>
<dbReference type="EMBL" id="JBBNAG010000008">
    <property type="protein sequence ID" value="KAK9111742.1"/>
    <property type="molecule type" value="Genomic_DNA"/>
</dbReference>
<reference evidence="2 3" key="1">
    <citation type="submission" date="2024-01" db="EMBL/GenBank/DDBJ databases">
        <title>Genome assemblies of Stephania.</title>
        <authorList>
            <person name="Yang L."/>
        </authorList>
    </citation>
    <scope>NUCLEOTIDE SEQUENCE [LARGE SCALE GENOMIC DNA]</scope>
    <source>
        <strain evidence="2">JXDWG</strain>
        <tissue evidence="2">Leaf</tissue>
    </source>
</reference>
<evidence type="ECO:0008006" key="4">
    <source>
        <dbReference type="Google" id="ProtNLM"/>
    </source>
</evidence>
<feature type="compositionally biased region" description="Basic residues" evidence="1">
    <location>
        <begin position="112"/>
        <end position="121"/>
    </location>
</feature>
<keyword evidence="3" id="KW-1185">Reference proteome</keyword>
<accession>A0AAP0NL61</accession>
<organism evidence="2 3">
    <name type="scientific">Stephania cephalantha</name>
    <dbReference type="NCBI Taxonomy" id="152367"/>
    <lineage>
        <taxon>Eukaryota</taxon>
        <taxon>Viridiplantae</taxon>
        <taxon>Streptophyta</taxon>
        <taxon>Embryophyta</taxon>
        <taxon>Tracheophyta</taxon>
        <taxon>Spermatophyta</taxon>
        <taxon>Magnoliopsida</taxon>
        <taxon>Ranunculales</taxon>
        <taxon>Menispermaceae</taxon>
        <taxon>Menispermoideae</taxon>
        <taxon>Cissampelideae</taxon>
        <taxon>Stephania</taxon>
    </lineage>
</organism>
<evidence type="ECO:0000313" key="3">
    <source>
        <dbReference type="Proteomes" id="UP001419268"/>
    </source>
</evidence>
<dbReference type="Proteomes" id="UP001419268">
    <property type="component" value="Unassembled WGS sequence"/>
</dbReference>
<evidence type="ECO:0000313" key="2">
    <source>
        <dbReference type="EMBL" id="KAK9111742.1"/>
    </source>
</evidence>
<evidence type="ECO:0000256" key="1">
    <source>
        <dbReference type="SAM" id="MobiDB-lite"/>
    </source>
</evidence>
<sequence>MTLGLPCAHELATYQLAGSPIPLDDIHKHWQKLSMNHEHVVNRTKYNFRDEIQRVIEIFQSFGSEDQRMRIVQQFREISCPSSLSLVPPKEKLKTRGRKRSKSGKGKVSQVGKKRKTSKED</sequence>
<proteinExistence type="predicted"/>
<dbReference type="AlphaFoldDB" id="A0AAP0NL61"/>